<dbReference type="PANTHER" id="PTHR34351:SF1">
    <property type="entry name" value="SLR1927 PROTEIN"/>
    <property type="match status" value="1"/>
</dbReference>
<dbReference type="PANTHER" id="PTHR34351">
    <property type="entry name" value="SLR1927 PROTEIN-RELATED"/>
    <property type="match status" value="1"/>
</dbReference>
<keyword evidence="4" id="KW-1185">Reference proteome</keyword>
<sequence>MRLTRRGVAVGVAALVLYGLGELAGHPLPRALAGAALGALLAGVAVTFRRPRVDVHREVHPDRVEKGRPALARLLVGNPGTRRQAGFTARERLERDLSLGVTVRPLAPGATATYHYELPTSARGKLTVGPLTLERADPLGLVRRPLSTGSTATLWVHPRVHAARALVGGHPRHHHEGTTTDDALRGSSDLRDVREYVVGDEVRHLHWKATARTGQLMVRDYVDPDQPRFTLLLDTRTAVLSAQEFEEAVEVAASLVSAAARAGHRCRLLTADGEDRMVFGGPPAVRQLMDVLCEASRGNAPAMIPDELAKPGRTGLRGGCLVVVTGRAGKEHLSGLATLRPHYSSLFVIGVGTHGLGVDGLGVHGVAGVAKARSISAVDAESAIRQWNAVVS</sequence>
<evidence type="ECO:0000256" key="1">
    <source>
        <dbReference type="SAM" id="Phobius"/>
    </source>
</evidence>
<dbReference type="EMBL" id="SFCC01000012">
    <property type="protein sequence ID" value="RZQ61528.1"/>
    <property type="molecule type" value="Genomic_DNA"/>
</dbReference>
<name>A0A4Q7J405_9PSEU</name>
<gene>
    <name evidence="3" type="ORF">EWH70_24520</name>
</gene>
<proteinExistence type="predicted"/>
<feature type="domain" description="DUF58" evidence="2">
    <location>
        <begin position="192"/>
        <end position="296"/>
    </location>
</feature>
<comment type="caution">
    <text evidence="3">The sequence shown here is derived from an EMBL/GenBank/DDBJ whole genome shotgun (WGS) entry which is preliminary data.</text>
</comment>
<dbReference type="RefSeq" id="WP_130477831.1">
    <property type="nucleotide sequence ID" value="NZ_SFCC01000012.1"/>
</dbReference>
<evidence type="ECO:0000313" key="3">
    <source>
        <dbReference type="EMBL" id="RZQ61528.1"/>
    </source>
</evidence>
<dbReference type="Proteomes" id="UP000292003">
    <property type="component" value="Unassembled WGS sequence"/>
</dbReference>
<accession>A0A4Q7J405</accession>
<keyword evidence="1" id="KW-1133">Transmembrane helix</keyword>
<protein>
    <submittedName>
        <fullName evidence="3">DUF58 domain-containing protein</fullName>
    </submittedName>
</protein>
<reference evidence="3 4" key="1">
    <citation type="submission" date="2019-02" db="EMBL/GenBank/DDBJ databases">
        <title>Draft genome sequence of Amycolatopsis sp. 8-3EHSu isolated from roots of Suaeda maritima.</title>
        <authorList>
            <person name="Duangmal K."/>
            <person name="Chantavorakit T."/>
        </authorList>
    </citation>
    <scope>NUCLEOTIDE SEQUENCE [LARGE SCALE GENOMIC DNA]</scope>
    <source>
        <strain evidence="3 4">8-3EHSu</strain>
    </source>
</reference>
<organism evidence="3 4">
    <name type="scientific">Amycolatopsis suaedae</name>
    <dbReference type="NCBI Taxonomy" id="2510978"/>
    <lineage>
        <taxon>Bacteria</taxon>
        <taxon>Bacillati</taxon>
        <taxon>Actinomycetota</taxon>
        <taxon>Actinomycetes</taxon>
        <taxon>Pseudonocardiales</taxon>
        <taxon>Pseudonocardiaceae</taxon>
        <taxon>Amycolatopsis</taxon>
    </lineage>
</organism>
<evidence type="ECO:0000313" key="4">
    <source>
        <dbReference type="Proteomes" id="UP000292003"/>
    </source>
</evidence>
<evidence type="ECO:0000259" key="2">
    <source>
        <dbReference type="Pfam" id="PF01882"/>
    </source>
</evidence>
<dbReference type="AlphaFoldDB" id="A0A4Q7J405"/>
<feature type="transmembrane region" description="Helical" evidence="1">
    <location>
        <begin position="31"/>
        <end position="48"/>
    </location>
</feature>
<keyword evidence="1" id="KW-0812">Transmembrane</keyword>
<dbReference type="OrthoDB" id="9812729at2"/>
<dbReference type="Pfam" id="PF01882">
    <property type="entry name" value="DUF58"/>
    <property type="match status" value="1"/>
</dbReference>
<dbReference type="InterPro" id="IPR002881">
    <property type="entry name" value="DUF58"/>
</dbReference>
<keyword evidence="1" id="KW-0472">Membrane</keyword>